<dbReference type="GeneID" id="37037919"/>
<dbReference type="GO" id="GO:0070475">
    <property type="term" value="P:rRNA base methylation"/>
    <property type="evidence" value="ECO:0007669"/>
    <property type="project" value="TreeGrafter"/>
</dbReference>
<dbReference type="SUPFAM" id="SSF53335">
    <property type="entry name" value="S-adenosyl-L-methionine-dependent methyltransferases"/>
    <property type="match status" value="1"/>
</dbReference>
<dbReference type="InterPro" id="IPR001678">
    <property type="entry name" value="MeTrfase_RsmB-F_NOP2_dom"/>
</dbReference>
<feature type="compositionally biased region" description="Basic residues" evidence="2">
    <location>
        <begin position="742"/>
        <end position="751"/>
    </location>
</feature>
<evidence type="ECO:0000313" key="4">
    <source>
        <dbReference type="EMBL" id="PWN43516.1"/>
    </source>
</evidence>
<dbReference type="STRING" id="1522189.A0A316W0Z0"/>
<evidence type="ECO:0000313" key="5">
    <source>
        <dbReference type="Proteomes" id="UP000245783"/>
    </source>
</evidence>
<dbReference type="PROSITE" id="PS51686">
    <property type="entry name" value="SAM_MT_RSMB_NOP"/>
    <property type="match status" value="1"/>
</dbReference>
<comment type="caution">
    <text evidence="1">Lacks conserved residue(s) required for the propagation of feature annotation.</text>
</comment>
<feature type="compositionally biased region" description="Polar residues" evidence="2">
    <location>
        <begin position="713"/>
        <end position="728"/>
    </location>
</feature>
<dbReference type="EMBL" id="KZ819369">
    <property type="protein sequence ID" value="PWN43516.1"/>
    <property type="molecule type" value="Genomic_DNA"/>
</dbReference>
<evidence type="ECO:0000256" key="2">
    <source>
        <dbReference type="SAM" id="MobiDB-lite"/>
    </source>
</evidence>
<name>A0A316W0Z0_9BASI</name>
<keyword evidence="1" id="KW-0694">RNA-binding</keyword>
<keyword evidence="1 4" id="KW-0808">Transferase</keyword>
<feature type="compositionally biased region" description="Gly residues" evidence="2">
    <location>
        <begin position="106"/>
        <end position="115"/>
    </location>
</feature>
<protein>
    <submittedName>
        <fullName evidence="4">S-adenosyl-L-methionine-dependent methyltransferase</fullName>
    </submittedName>
</protein>
<feature type="region of interest" description="Disordered" evidence="2">
    <location>
        <begin position="102"/>
        <end position="147"/>
    </location>
</feature>
<sequence length="776" mass="83163">MSQTYILAALALDHLSQRRTSVNAACSYVIASQSSDRSRIKTGHSPHHAASRGPHQASRSGPHRAVDERRLLALVSNTLSFRESLQIILDRSEVMQRESKMFDLGGKPGALGGAQGSDMQAPDAKKRKRSEHGGGPSVAKAWPAASHKGTVPSSSALALVMLYELLLSGHRPSCSASWPPRKAVDANMLKLKSELARLRAQRGAASIDDLRDQLELEQKRKAGRCPRWVRVNPLSALIKTRMKSKGADAHSSPINILCELLTEQGWREGRGEVLTKEDSKSFLRSQILPDVLGLHPSATAELISTGLYEQRAVILQDLASCFPASILLSPLRLDGSMGSLGASAISHAHTAKRNQSDSRNAALFSVPPLHVVDATSAPGNKTSHLSSILYSNFTSQTPARTQARVTAFEEDKDRFATLVSQLDKAGCLDDSYGLHATSGKRPMTDSSFPPPKKKSKFDGVDSKAPHHTAKVGISTRAPTPGLVLPRLGDFLKTNPADEEWKDVQGMLLDPSCSGSGILSRSEYSMASSSTRAQQSSKHTLGLQGAAGDTGRVAKAANGRLRGTQQHLGPSLEEEEVVTDQAANGSEEARIAALANFQLSMIKHAMKFPALERLVYSTCSIHAEENEEVVMKALESDEAVQKGWNLAPASQVLPSWKGRGLVDSCGGDKQLAESMIRCRPGGDAAIVDKLGKDEAHMEASNGFFVALFVRRSSGSPTASQSPTDSSTIDQLPPVKGSSTLTKSAKKRANAKLKAKEGGQLQVTTDAKAHSLIPARNQ</sequence>
<keyword evidence="1" id="KW-0949">S-adenosyl-L-methionine</keyword>
<feature type="binding site" evidence="1">
    <location>
        <position position="509"/>
    </location>
    <ligand>
        <name>S-adenosyl-L-methionine</name>
        <dbReference type="ChEBI" id="CHEBI:59789"/>
    </ligand>
</feature>
<keyword evidence="1 4" id="KW-0489">Methyltransferase</keyword>
<dbReference type="InParanoid" id="A0A316W0Z0"/>
<dbReference type="InterPro" id="IPR029063">
    <property type="entry name" value="SAM-dependent_MTases_sf"/>
</dbReference>
<dbReference type="OrthoDB" id="435282at2759"/>
<dbReference type="Gene3D" id="3.40.50.150">
    <property type="entry name" value="Vaccinia Virus protein VP39"/>
    <property type="match status" value="1"/>
</dbReference>
<proteinExistence type="inferred from homology"/>
<dbReference type="AlphaFoldDB" id="A0A316W0Z0"/>
<dbReference type="Proteomes" id="UP000245783">
    <property type="component" value="Unassembled WGS sequence"/>
</dbReference>
<feature type="active site" description="Nucleophile" evidence="1">
    <location>
        <position position="618"/>
    </location>
</feature>
<feature type="region of interest" description="Disordered" evidence="2">
    <location>
        <begin position="436"/>
        <end position="477"/>
    </location>
</feature>
<dbReference type="PANTHER" id="PTHR22807">
    <property type="entry name" value="NOP2 YEAST -RELATED NOL1/NOP2/FMU SUN DOMAIN-CONTAINING"/>
    <property type="match status" value="1"/>
</dbReference>
<dbReference type="GO" id="GO:0003723">
    <property type="term" value="F:RNA binding"/>
    <property type="evidence" value="ECO:0007669"/>
    <property type="project" value="UniProtKB-UniRule"/>
</dbReference>
<feature type="binding site" evidence="1">
    <location>
        <position position="409"/>
    </location>
    <ligand>
        <name>S-adenosyl-L-methionine</name>
        <dbReference type="ChEBI" id="CHEBI:59789"/>
    </ligand>
</feature>
<accession>A0A316W0Z0</accession>
<dbReference type="InterPro" id="IPR023267">
    <property type="entry name" value="RCMT"/>
</dbReference>
<dbReference type="PRINTS" id="PR02008">
    <property type="entry name" value="RCMTFAMILY"/>
</dbReference>
<feature type="region of interest" description="Disordered" evidence="2">
    <location>
        <begin position="713"/>
        <end position="776"/>
    </location>
</feature>
<dbReference type="FunCoup" id="A0A316W0Z0">
    <property type="interactions" value="273"/>
</dbReference>
<dbReference type="PANTHER" id="PTHR22807:SF4">
    <property type="entry name" value="28S RRNA (CYTOSINE-C(5))-METHYLTRANSFERASE"/>
    <property type="match status" value="1"/>
</dbReference>
<keyword evidence="5" id="KW-1185">Reference proteome</keyword>
<gene>
    <name evidence="4" type="ORF">IE81DRAFT_346509</name>
</gene>
<reference evidence="4 5" key="1">
    <citation type="journal article" date="2018" name="Mol. Biol. Evol.">
        <title>Broad Genomic Sampling Reveals a Smut Pathogenic Ancestry of the Fungal Clade Ustilaginomycotina.</title>
        <authorList>
            <person name="Kijpornyongpan T."/>
            <person name="Mondo S.J."/>
            <person name="Barry K."/>
            <person name="Sandor L."/>
            <person name="Lee J."/>
            <person name="Lipzen A."/>
            <person name="Pangilinan J."/>
            <person name="LaButti K."/>
            <person name="Hainaut M."/>
            <person name="Henrissat B."/>
            <person name="Grigoriev I.V."/>
            <person name="Spatafora J.W."/>
            <person name="Aime M.C."/>
        </authorList>
    </citation>
    <scope>NUCLEOTIDE SEQUENCE [LARGE SCALE GENOMIC DNA]</scope>
    <source>
        <strain evidence="4 5">MCA 4658</strain>
    </source>
</reference>
<dbReference type="GO" id="GO:0008173">
    <property type="term" value="F:RNA methyltransferase activity"/>
    <property type="evidence" value="ECO:0007669"/>
    <property type="project" value="InterPro"/>
</dbReference>
<comment type="similarity">
    <text evidence="1">Belongs to the class I-like SAM-binding methyltransferase superfamily. RsmB/NOP family.</text>
</comment>
<evidence type="ECO:0000259" key="3">
    <source>
        <dbReference type="PROSITE" id="PS51686"/>
    </source>
</evidence>
<dbReference type="GO" id="GO:0005730">
    <property type="term" value="C:nucleolus"/>
    <property type="evidence" value="ECO:0007669"/>
    <property type="project" value="TreeGrafter"/>
</dbReference>
<feature type="domain" description="SAM-dependent MTase RsmB/NOP-type" evidence="3">
    <location>
        <begin position="371"/>
        <end position="710"/>
    </location>
</feature>
<feature type="region of interest" description="Disordered" evidence="2">
    <location>
        <begin position="35"/>
        <end position="64"/>
    </location>
</feature>
<feature type="compositionally biased region" description="Basic residues" evidence="2">
    <location>
        <begin position="40"/>
        <end position="50"/>
    </location>
</feature>
<evidence type="ECO:0000256" key="1">
    <source>
        <dbReference type="PROSITE-ProRule" id="PRU01023"/>
    </source>
</evidence>
<organism evidence="4 5">
    <name type="scientific">Ceraceosorus guamensis</name>
    <dbReference type="NCBI Taxonomy" id="1522189"/>
    <lineage>
        <taxon>Eukaryota</taxon>
        <taxon>Fungi</taxon>
        <taxon>Dikarya</taxon>
        <taxon>Basidiomycota</taxon>
        <taxon>Ustilaginomycotina</taxon>
        <taxon>Exobasidiomycetes</taxon>
        <taxon>Ceraceosorales</taxon>
        <taxon>Ceraceosoraceae</taxon>
        <taxon>Ceraceosorus</taxon>
    </lineage>
</organism>
<dbReference type="RefSeq" id="XP_025370676.1">
    <property type="nucleotide sequence ID" value="XM_025516049.1"/>
</dbReference>